<feature type="binding site" evidence="15">
    <location>
        <position position="535"/>
    </location>
    <ligand>
        <name>Ca(2+)</name>
        <dbReference type="ChEBI" id="CHEBI:29108"/>
    </ligand>
</feature>
<evidence type="ECO:0000313" key="19">
    <source>
        <dbReference type="EMBL" id="RDX44436.1"/>
    </source>
</evidence>
<evidence type="ECO:0000256" key="8">
    <source>
        <dbReference type="ARBA" id="ARBA00022729"/>
    </source>
</evidence>
<dbReference type="Pfam" id="PF09286">
    <property type="entry name" value="Pro-kuma_activ"/>
    <property type="match status" value="1"/>
</dbReference>
<dbReference type="CDD" id="cd11377">
    <property type="entry name" value="Pro-peptidase_S53"/>
    <property type="match status" value="1"/>
</dbReference>
<keyword evidence="12" id="KW-0843">Virulence</keyword>
<evidence type="ECO:0000256" key="4">
    <source>
        <dbReference type="ARBA" id="ARBA00012462"/>
    </source>
</evidence>
<dbReference type="GO" id="GO:0008240">
    <property type="term" value="F:tripeptidyl-peptidase activity"/>
    <property type="evidence" value="ECO:0007669"/>
    <property type="project" value="UniProtKB-EC"/>
</dbReference>
<keyword evidence="9 15" id="KW-0378">Hydrolase</keyword>
<keyword evidence="13" id="KW-0865">Zymogen</keyword>
<name>A0A371CVY2_9APHY</name>
<dbReference type="AlphaFoldDB" id="A0A371CVY2"/>
<evidence type="ECO:0000256" key="1">
    <source>
        <dbReference type="ARBA" id="ARBA00001910"/>
    </source>
</evidence>
<keyword evidence="10 15" id="KW-0720">Serine protease</keyword>
<dbReference type="CDD" id="cd04056">
    <property type="entry name" value="Peptidases_S53"/>
    <property type="match status" value="1"/>
</dbReference>
<feature type="signal peptide" evidence="17">
    <location>
        <begin position="1"/>
        <end position="17"/>
    </location>
</feature>
<evidence type="ECO:0000256" key="6">
    <source>
        <dbReference type="ARBA" id="ARBA00022670"/>
    </source>
</evidence>
<keyword evidence="5" id="KW-0964">Secreted</keyword>
<protein>
    <recommendedName>
        <fullName evidence="4">tripeptidyl-peptidase II</fullName>
        <ecNumber evidence="4">3.4.14.10</ecNumber>
    </recommendedName>
</protein>
<feature type="compositionally biased region" description="Basic residues" evidence="16">
    <location>
        <begin position="613"/>
        <end position="622"/>
    </location>
</feature>
<feature type="domain" description="Peptidase S53" evidence="18">
    <location>
        <begin position="216"/>
        <end position="575"/>
    </location>
</feature>
<dbReference type="InterPro" id="IPR036852">
    <property type="entry name" value="Peptidase_S8/S53_dom_sf"/>
</dbReference>
<evidence type="ECO:0000256" key="14">
    <source>
        <dbReference type="ARBA" id="ARBA00023180"/>
    </source>
</evidence>
<accession>A0A371CVY2</accession>
<keyword evidence="20" id="KW-1185">Reference proteome</keyword>
<evidence type="ECO:0000256" key="3">
    <source>
        <dbReference type="ARBA" id="ARBA00004239"/>
    </source>
</evidence>
<feature type="binding site" evidence="15">
    <location>
        <position position="553"/>
    </location>
    <ligand>
        <name>Ca(2+)</name>
        <dbReference type="ChEBI" id="CHEBI:29108"/>
    </ligand>
</feature>
<organism evidence="19 20">
    <name type="scientific">Lentinus brumalis</name>
    <dbReference type="NCBI Taxonomy" id="2498619"/>
    <lineage>
        <taxon>Eukaryota</taxon>
        <taxon>Fungi</taxon>
        <taxon>Dikarya</taxon>
        <taxon>Basidiomycota</taxon>
        <taxon>Agaricomycotina</taxon>
        <taxon>Agaricomycetes</taxon>
        <taxon>Polyporales</taxon>
        <taxon>Polyporaceae</taxon>
        <taxon>Lentinus</taxon>
    </lineage>
</organism>
<dbReference type="SMART" id="SM00944">
    <property type="entry name" value="Pro-kuma_activ"/>
    <property type="match status" value="1"/>
</dbReference>
<dbReference type="FunFam" id="3.40.50.200:FF:000015">
    <property type="entry name" value="Tripeptidyl peptidase A"/>
    <property type="match status" value="1"/>
</dbReference>
<keyword evidence="6 15" id="KW-0645">Protease</keyword>
<dbReference type="EC" id="3.4.14.10" evidence="4"/>
<dbReference type="PANTHER" id="PTHR14218">
    <property type="entry name" value="PROTEASE S8 TRIPEPTIDYL PEPTIDASE I CLN2"/>
    <property type="match status" value="1"/>
</dbReference>
<evidence type="ECO:0000256" key="9">
    <source>
        <dbReference type="ARBA" id="ARBA00022801"/>
    </source>
</evidence>
<evidence type="ECO:0000256" key="2">
    <source>
        <dbReference type="ARBA" id="ARBA00002451"/>
    </source>
</evidence>
<dbReference type="GO" id="GO:0004252">
    <property type="term" value="F:serine-type endopeptidase activity"/>
    <property type="evidence" value="ECO:0007669"/>
    <property type="project" value="UniProtKB-UniRule"/>
</dbReference>
<dbReference type="GO" id="GO:0005576">
    <property type="term" value="C:extracellular region"/>
    <property type="evidence" value="ECO:0007669"/>
    <property type="project" value="UniProtKB-SubCell"/>
</dbReference>
<evidence type="ECO:0000313" key="20">
    <source>
        <dbReference type="Proteomes" id="UP000256964"/>
    </source>
</evidence>
<evidence type="ECO:0000256" key="5">
    <source>
        <dbReference type="ARBA" id="ARBA00022525"/>
    </source>
</evidence>
<dbReference type="Gene3D" id="3.40.50.200">
    <property type="entry name" value="Peptidase S8/S53 domain"/>
    <property type="match status" value="1"/>
</dbReference>
<evidence type="ECO:0000256" key="13">
    <source>
        <dbReference type="ARBA" id="ARBA00023145"/>
    </source>
</evidence>
<comment type="function">
    <text evidence="2">Secreted tripeptidyl-peptidase which degrades proteins at acidic pHs and is involved in virulence.</text>
</comment>
<dbReference type="GO" id="GO:0046872">
    <property type="term" value="F:metal ion binding"/>
    <property type="evidence" value="ECO:0007669"/>
    <property type="project" value="UniProtKB-UniRule"/>
</dbReference>
<keyword evidence="8 17" id="KW-0732">Signal</keyword>
<evidence type="ECO:0000256" key="10">
    <source>
        <dbReference type="ARBA" id="ARBA00022825"/>
    </source>
</evidence>
<comment type="cofactor">
    <cofactor evidence="15">
        <name>Ca(2+)</name>
        <dbReference type="ChEBI" id="CHEBI:29108"/>
    </cofactor>
    <text evidence="15">Binds 1 Ca(2+) ion per subunit.</text>
</comment>
<feature type="binding site" evidence="15">
    <location>
        <position position="555"/>
    </location>
    <ligand>
        <name>Ca(2+)</name>
        <dbReference type="ChEBI" id="CHEBI:29108"/>
    </ligand>
</feature>
<evidence type="ECO:0000256" key="15">
    <source>
        <dbReference type="PROSITE-ProRule" id="PRU01032"/>
    </source>
</evidence>
<dbReference type="InterPro" id="IPR050819">
    <property type="entry name" value="Tripeptidyl-peptidase_I"/>
</dbReference>
<dbReference type="SUPFAM" id="SSF54897">
    <property type="entry name" value="Protease propeptides/inhibitors"/>
    <property type="match status" value="1"/>
</dbReference>
<dbReference type="PROSITE" id="PS51695">
    <property type="entry name" value="SEDOLISIN"/>
    <property type="match status" value="1"/>
</dbReference>
<proteinExistence type="predicted"/>
<evidence type="ECO:0000256" key="7">
    <source>
        <dbReference type="ARBA" id="ARBA00022723"/>
    </source>
</evidence>
<dbReference type="SUPFAM" id="SSF52743">
    <property type="entry name" value="Subtilisin-like"/>
    <property type="match status" value="1"/>
</dbReference>
<dbReference type="GO" id="GO:0006508">
    <property type="term" value="P:proteolysis"/>
    <property type="evidence" value="ECO:0007669"/>
    <property type="project" value="UniProtKB-KW"/>
</dbReference>
<evidence type="ECO:0000256" key="17">
    <source>
        <dbReference type="SAM" id="SignalP"/>
    </source>
</evidence>
<keyword evidence="7 15" id="KW-0479">Metal-binding</keyword>
<feature type="compositionally biased region" description="Low complexity" evidence="16">
    <location>
        <begin position="600"/>
        <end position="612"/>
    </location>
</feature>
<dbReference type="OrthoDB" id="409122at2759"/>
<dbReference type="Proteomes" id="UP000256964">
    <property type="component" value="Unassembled WGS sequence"/>
</dbReference>
<dbReference type="InterPro" id="IPR030400">
    <property type="entry name" value="Sedolisin_dom"/>
</dbReference>
<sequence>MVAAGLLVLSLFSLALGRPTSDSRDDLHVLRSRSAAPRGFTWKQKATAETMLNLRIALVQNNATGVESALYDVSNPASENYGHHLTKAEVEAMVAPSAESVQKVTAWLGKNNITATKISPAGDWLGINVPVSKANALLNADFSEYLVDKTNTTAVRTLAYSVPETLKDHLAFIYPTTHFIEPAQKTTPSFQIVDLPSTSKRRRSRRAAVPAACDQQITPECLQALYNIPTTPASAKGNSLAVSGFINEIANQDDLNEFMSVLRPDSPTGSFNAVSVDKGITNTKSPGTVEATLDIQYTVGIATNVPTTFVSVGNQNQDGDLGGFLDIINFLLDQDAPPLVLTTSFGFNEIGFEQEPDLAVSLCTAYGQLGARGTSILFASGDGGVSGSQSNDACNGQAFIPTFPSGCPFLTSVGSTQGINEVAADFSSGGFSNIFARPSYQDDAVAAYLDKLGNTNAGLFNPQGRAFPDVSAQGVNFVVDVGGQGQGVSGTSASSPTFASVIALLNDELLNAGKAPLGFLNPLLYSTGAAALNDITEGSNPGCGTDGFPAEAGWDPVTGLGTPDFAKLLTLVTGSAAGSNAGTGNSTASATAVATESATATASSAAASTTTTKKGHHNHKNN</sequence>
<comment type="catalytic activity">
    <reaction evidence="1">
        <text>Release of an N-terminal tripeptide from a polypeptide.</text>
        <dbReference type="EC" id="3.4.14.10"/>
    </reaction>
</comment>
<dbReference type="InterPro" id="IPR015366">
    <property type="entry name" value="S53_propep"/>
</dbReference>
<feature type="chain" id="PRO_5016827294" description="tripeptidyl-peptidase II" evidence="17">
    <location>
        <begin position="18"/>
        <end position="622"/>
    </location>
</feature>
<evidence type="ECO:0000256" key="11">
    <source>
        <dbReference type="ARBA" id="ARBA00022837"/>
    </source>
</evidence>
<dbReference type="EMBL" id="KZ857450">
    <property type="protein sequence ID" value="RDX44436.1"/>
    <property type="molecule type" value="Genomic_DNA"/>
</dbReference>
<evidence type="ECO:0000259" key="18">
    <source>
        <dbReference type="PROSITE" id="PS51695"/>
    </source>
</evidence>
<keyword evidence="11 15" id="KW-0106">Calcium</keyword>
<evidence type="ECO:0000256" key="12">
    <source>
        <dbReference type="ARBA" id="ARBA00023026"/>
    </source>
</evidence>
<reference evidence="19 20" key="1">
    <citation type="journal article" date="2018" name="Biotechnol. Biofuels">
        <title>Integrative visual omics of the white-rot fungus Polyporus brumalis exposes the biotechnological potential of its oxidative enzymes for delignifying raw plant biomass.</title>
        <authorList>
            <person name="Miyauchi S."/>
            <person name="Rancon A."/>
            <person name="Drula E."/>
            <person name="Hage H."/>
            <person name="Chaduli D."/>
            <person name="Favel A."/>
            <person name="Grisel S."/>
            <person name="Henrissat B."/>
            <person name="Herpoel-Gimbert I."/>
            <person name="Ruiz-Duenas F.J."/>
            <person name="Chevret D."/>
            <person name="Hainaut M."/>
            <person name="Lin J."/>
            <person name="Wang M."/>
            <person name="Pangilinan J."/>
            <person name="Lipzen A."/>
            <person name="Lesage-Meessen L."/>
            <person name="Navarro D."/>
            <person name="Riley R."/>
            <person name="Grigoriev I.V."/>
            <person name="Zhou S."/>
            <person name="Raouche S."/>
            <person name="Rosso M.N."/>
        </authorList>
    </citation>
    <scope>NUCLEOTIDE SEQUENCE [LARGE SCALE GENOMIC DNA]</scope>
    <source>
        <strain evidence="19 20">BRFM 1820</strain>
    </source>
</reference>
<feature type="active site" description="Charge relay system" evidence="15">
    <location>
        <position position="294"/>
    </location>
</feature>
<evidence type="ECO:0000256" key="16">
    <source>
        <dbReference type="SAM" id="MobiDB-lite"/>
    </source>
</evidence>
<feature type="active site" description="Charge relay system" evidence="15">
    <location>
        <position position="290"/>
    </location>
</feature>
<feature type="region of interest" description="Disordered" evidence="16">
    <location>
        <begin position="600"/>
        <end position="622"/>
    </location>
</feature>
<dbReference type="STRING" id="139420.A0A371CVY2"/>
<comment type="subcellular location">
    <subcellularLocation>
        <location evidence="3">Secreted</location>
        <location evidence="3">Extracellular space</location>
    </subcellularLocation>
</comment>
<feature type="binding site" evidence="15">
    <location>
        <position position="534"/>
    </location>
    <ligand>
        <name>Ca(2+)</name>
        <dbReference type="ChEBI" id="CHEBI:29108"/>
    </ligand>
</feature>
<gene>
    <name evidence="19" type="ORF">OH76DRAFT_1359677</name>
</gene>
<keyword evidence="14" id="KW-0325">Glycoprotein</keyword>
<dbReference type="PANTHER" id="PTHR14218:SF15">
    <property type="entry name" value="TRIPEPTIDYL-PEPTIDASE 1"/>
    <property type="match status" value="1"/>
</dbReference>
<feature type="active site" description="Charge relay system" evidence="15">
    <location>
        <position position="492"/>
    </location>
</feature>